<dbReference type="GO" id="GO:0000981">
    <property type="term" value="F:DNA-binding transcription factor activity, RNA polymerase II-specific"/>
    <property type="evidence" value="ECO:0007669"/>
    <property type="project" value="InterPro"/>
</dbReference>
<evidence type="ECO:0000259" key="1">
    <source>
        <dbReference type="PROSITE" id="PS50048"/>
    </source>
</evidence>
<dbReference type="AlphaFoldDB" id="A0A8E2DIF8"/>
<evidence type="ECO:0000313" key="2">
    <source>
        <dbReference type="EMBL" id="OCH88167.1"/>
    </source>
</evidence>
<keyword evidence="3" id="KW-1185">Reference proteome</keyword>
<dbReference type="EMBL" id="KV722460">
    <property type="protein sequence ID" value="OCH88167.1"/>
    <property type="molecule type" value="Genomic_DNA"/>
</dbReference>
<accession>A0A8E2DIF8</accession>
<feature type="domain" description="Zn(2)-C6 fungal-type" evidence="1">
    <location>
        <begin position="395"/>
        <end position="425"/>
    </location>
</feature>
<dbReference type="GO" id="GO:0008270">
    <property type="term" value="F:zinc ion binding"/>
    <property type="evidence" value="ECO:0007669"/>
    <property type="project" value="InterPro"/>
</dbReference>
<dbReference type="Pfam" id="PF00172">
    <property type="entry name" value="Zn_clus"/>
    <property type="match status" value="2"/>
</dbReference>
<dbReference type="PROSITE" id="PS00463">
    <property type="entry name" value="ZN2_CY6_FUNGAL_1"/>
    <property type="match status" value="2"/>
</dbReference>
<proteinExistence type="predicted"/>
<dbReference type="InterPro" id="IPR036864">
    <property type="entry name" value="Zn2-C6_fun-type_DNA-bd_sf"/>
</dbReference>
<dbReference type="Gene3D" id="4.10.240.10">
    <property type="entry name" value="Zn(2)-C6 fungal-type DNA-binding domain"/>
    <property type="match status" value="2"/>
</dbReference>
<sequence length="518" mass="56251">MSPSSSLPPELQLDQFEFPQYTDDATSTFDVNDALLTDYDSPGNCNLNGSPHPHYEEYSDALPYLPPEFKLDLLDANWSPASDSSLISTMASSPSTIWSDRSNPLADMGEWNSMSSEMLGHSGVHPSPTMPETSPEAILAANPYGEMTMVSNLPRYNMKHENSPYTVQAPLCYHDPLYPLPADSAHSSVETALLSPQSLLETMQHHYYHHHMFDREACVSLGSGMPPMTSPFNTASPEQQHIQAQGPSHFTSMSREWDVSAGTAILPMVPQDFPRSFHSANTSTASLTDIPLPFATTHTAAPAQFIPTYTAGVLGASEKALTSPSLPGYGKRKRTDTELLDEVGATKRRRSMGSVQHELLSFWVEQAREGQALGDPSGPTEAVSRSSKDIGTPRACTTCRQKKIKCMKSGEKCQWCQAHGAECVEAHSSRRPTAGSINRRACTACHANKKKCEKVHGGCSECTRRGFTCSYQELQEASKECGEPADPSNSMQGGSGDQGPPASARCLCLTPCSLSYSL</sequence>
<gene>
    <name evidence="2" type="ORF">OBBRIDRAFT_795502</name>
</gene>
<dbReference type="OrthoDB" id="5426798at2759"/>
<dbReference type="InterPro" id="IPR001138">
    <property type="entry name" value="Zn2Cys6_DnaBD"/>
</dbReference>
<dbReference type="SUPFAM" id="SSF57701">
    <property type="entry name" value="Zn2/Cys6 DNA-binding domain"/>
    <property type="match status" value="2"/>
</dbReference>
<dbReference type="CDD" id="cd00067">
    <property type="entry name" value="GAL4"/>
    <property type="match status" value="2"/>
</dbReference>
<organism evidence="2 3">
    <name type="scientific">Obba rivulosa</name>
    <dbReference type="NCBI Taxonomy" id="1052685"/>
    <lineage>
        <taxon>Eukaryota</taxon>
        <taxon>Fungi</taxon>
        <taxon>Dikarya</taxon>
        <taxon>Basidiomycota</taxon>
        <taxon>Agaricomycotina</taxon>
        <taxon>Agaricomycetes</taxon>
        <taxon>Polyporales</taxon>
        <taxon>Gelatoporiaceae</taxon>
        <taxon>Obba</taxon>
    </lineage>
</organism>
<dbReference type="SMART" id="SM00066">
    <property type="entry name" value="GAL4"/>
    <property type="match status" value="2"/>
</dbReference>
<protein>
    <recommendedName>
        <fullName evidence="1">Zn(2)-C6 fungal-type domain-containing protein</fullName>
    </recommendedName>
</protein>
<name>A0A8E2DIF8_9APHY</name>
<feature type="domain" description="Zn(2)-C6 fungal-type" evidence="1">
    <location>
        <begin position="441"/>
        <end position="471"/>
    </location>
</feature>
<evidence type="ECO:0000313" key="3">
    <source>
        <dbReference type="Proteomes" id="UP000250043"/>
    </source>
</evidence>
<dbReference type="Proteomes" id="UP000250043">
    <property type="component" value="Unassembled WGS sequence"/>
</dbReference>
<reference evidence="2 3" key="1">
    <citation type="submission" date="2016-07" db="EMBL/GenBank/DDBJ databases">
        <title>Draft genome of the white-rot fungus Obba rivulosa 3A-2.</title>
        <authorList>
            <consortium name="DOE Joint Genome Institute"/>
            <person name="Miettinen O."/>
            <person name="Riley R."/>
            <person name="Acob R."/>
            <person name="Barry K."/>
            <person name="Cullen D."/>
            <person name="De Vries R."/>
            <person name="Hainaut M."/>
            <person name="Hatakka A."/>
            <person name="Henrissat B."/>
            <person name="Hilden K."/>
            <person name="Kuo R."/>
            <person name="Labutti K."/>
            <person name="Lipzen A."/>
            <person name="Makela M.R."/>
            <person name="Sandor L."/>
            <person name="Spatafora J.W."/>
            <person name="Grigoriev I.V."/>
            <person name="Hibbett D.S."/>
        </authorList>
    </citation>
    <scope>NUCLEOTIDE SEQUENCE [LARGE SCALE GENOMIC DNA]</scope>
    <source>
        <strain evidence="2 3">3A-2</strain>
    </source>
</reference>
<dbReference type="PROSITE" id="PS50048">
    <property type="entry name" value="ZN2_CY6_FUNGAL_2"/>
    <property type="match status" value="2"/>
</dbReference>